<accession>A0AAN7ZET0</accession>
<keyword evidence="7" id="KW-0966">Cell projection</keyword>
<protein>
    <recommendedName>
        <fullName evidence="11">WD repeat-containing protein 52</fullName>
    </recommendedName>
</protein>
<comment type="caution">
    <text evidence="9">The sequence shown here is derived from an EMBL/GenBank/DDBJ whole genome shotgun (WGS) entry which is preliminary data.</text>
</comment>
<keyword evidence="3" id="KW-0853">WD repeat</keyword>
<comment type="subcellular location">
    <subcellularLocation>
        <location evidence="1">Cytoplasm</location>
        <location evidence="1">Cytoskeleton</location>
        <location evidence="1">Cilium axoneme</location>
    </subcellularLocation>
</comment>
<gene>
    <name evidence="9" type="ORF">RI129_007320</name>
</gene>
<evidence type="ECO:0000313" key="10">
    <source>
        <dbReference type="Proteomes" id="UP001329430"/>
    </source>
</evidence>
<evidence type="ECO:0008006" key="11">
    <source>
        <dbReference type="Google" id="ProtNLM"/>
    </source>
</evidence>
<keyword evidence="4" id="KW-0677">Repeat</keyword>
<organism evidence="9 10">
    <name type="scientific">Pyrocoelia pectoralis</name>
    <dbReference type="NCBI Taxonomy" id="417401"/>
    <lineage>
        <taxon>Eukaryota</taxon>
        <taxon>Metazoa</taxon>
        <taxon>Ecdysozoa</taxon>
        <taxon>Arthropoda</taxon>
        <taxon>Hexapoda</taxon>
        <taxon>Insecta</taxon>
        <taxon>Pterygota</taxon>
        <taxon>Neoptera</taxon>
        <taxon>Endopterygota</taxon>
        <taxon>Coleoptera</taxon>
        <taxon>Polyphaga</taxon>
        <taxon>Elateriformia</taxon>
        <taxon>Elateroidea</taxon>
        <taxon>Lampyridae</taxon>
        <taxon>Lampyrinae</taxon>
        <taxon>Pyrocoelia</taxon>
    </lineage>
</organism>
<sequence>MPDDTVISGSEWGNILVWKDGYIKVEIGRMLNKKCHDAPITQFMYKEHELWSISMDGHIKIWHYKSIENKKFLENRFIAVEPICEFFQPQIMFMGIHKVTTDYQDTSYFVQDGNGGIWNIDLNTKTNPKPPIQLYKCHGGAIVDIAACPWGCYLASLGSDGRLQLYQYVKKKLVLSHHYPAKGTCMIWLSLHESSDHMIIGFDDGNLRVVVLTFNGENITATTTQVIKSHTGPITNVEICKNKRKGVSSSDDATIFIYSLENIENYINLIPIGFVPVAICISYLKWHLHQDATIVMGSTNGCYFELPVSDQVHPCTEDSYMLQEKPSSNSLIFENSTLRNRILWFIFVEIDIMWLSMDGSDSGFIYEHNKSENTCELIYSANGVAINNCIMNERKTYIVLTMSDGNITVTKTNPNNMRDFSISWELSLHTSNSFYSQTCFSKDENYLFTSWQDGNIFSYKVNINQEPLKFISICSNQHQYPKEVEDSNGYTNLSLEELKIKIKNDLKSMVANQNKQTLEQKLKILRTQFEDLLKRNNALPLSQIIPKEELEIHPLITQYFKEQQQVSLAYVNEGLARALEKSRITLKKVRARFIDSLDCFPITVTAICNKSVAKTVAQRKLIEKFDDTLILVEEKIKNESQIAERMERVKFFDEIVTVDNPLTGMHKRTKEKKDVLFKLPPGDQNFGPKLNQLLDHYNIHKLNLKKRKQEWEEFTAMKPLKVNCVEDQIELCQAIGTVGDYKLKSDQNYKVPKSLYTTVAKKYHCLLQVSLKKYNIIHEYNIEVYQLRESRVKVLKYLHHLLSNLRDVQEELEEKDRKVVPNIPNTTMEDFPETNLEVVVALPENDKRDANVKIIKPSKGDFLEKEILIDDEEDSEWELEARHHRKARKLFQQNLLLSKIHKNIQQFDDAVNQLAKENCTIMQQINLLDLHIISLNQELIVLKKFEKTEKEINAKMYSKVEKLYEIQNSTQITTGFIYEHIANANQLLEENRNVKRQFLLAIMGNTHSSYFKMIFNSNATTTNEEMFENSSDESDGSVDTTLTDIDSTVVCNSELYKVTLEFKAKKLHINERLKHLKDVIDKLNGDLQLNSTRNTRLKREIEALECQMEQVQKEKQDQLNEVMCTIILKLDQLQHLKSASTASKIGETLVFSQSTLTNLYKRVGQLHQDTVQQEIKHKECISHICRMKTDFHQMKEDIKKLEQDTNAAINKKVGMVIPMDLIEEVRLRDKLFKFNLSQANVKASYRQQLVALNEAVKLKQIELRNITKENTARLNMLAEISCEKTNLIQTIRKQSAKKKHLENVVSIAEQCKENIEKLSNIIKKQNQDIEILRNEIKRLSFKSLPLVDRKISDDILNLNLDIDKPSSEIYQWKPSEELSKTIDLPCQQHFTAQVQIPLV</sequence>
<evidence type="ECO:0000256" key="7">
    <source>
        <dbReference type="ARBA" id="ARBA00023273"/>
    </source>
</evidence>
<evidence type="ECO:0000256" key="4">
    <source>
        <dbReference type="ARBA" id="ARBA00022737"/>
    </source>
</evidence>
<dbReference type="Gene3D" id="2.130.10.10">
    <property type="entry name" value="YVTN repeat-like/Quinoprotein amine dehydrogenase"/>
    <property type="match status" value="2"/>
</dbReference>
<dbReference type="PANTHER" id="PTHR14885">
    <property type="entry name" value="CILIA- AND FLAGELLA-ASSOCIATED PROTEIN 43-RELATED"/>
    <property type="match status" value="1"/>
</dbReference>
<evidence type="ECO:0000256" key="6">
    <source>
        <dbReference type="ARBA" id="ARBA00023212"/>
    </source>
</evidence>
<dbReference type="SMART" id="SM00320">
    <property type="entry name" value="WD40"/>
    <property type="match status" value="4"/>
</dbReference>
<dbReference type="GO" id="GO:0005930">
    <property type="term" value="C:axoneme"/>
    <property type="evidence" value="ECO:0007669"/>
    <property type="project" value="UniProtKB-SubCell"/>
</dbReference>
<keyword evidence="5 8" id="KW-0175">Coiled coil</keyword>
<keyword evidence="2" id="KW-0963">Cytoplasm</keyword>
<proteinExistence type="predicted"/>
<evidence type="ECO:0000256" key="3">
    <source>
        <dbReference type="ARBA" id="ARBA00022574"/>
    </source>
</evidence>
<dbReference type="GO" id="GO:0003341">
    <property type="term" value="P:cilium movement"/>
    <property type="evidence" value="ECO:0007669"/>
    <property type="project" value="UniProtKB-ARBA"/>
</dbReference>
<dbReference type="SUPFAM" id="SSF50978">
    <property type="entry name" value="WD40 repeat-like"/>
    <property type="match status" value="1"/>
</dbReference>
<dbReference type="PANTHER" id="PTHR14885:SF3">
    <property type="entry name" value="CILIA- AND FLAGELLA-ASSOCIATED PROTEIN 44"/>
    <property type="match status" value="1"/>
</dbReference>
<name>A0AAN7ZET0_9COLE</name>
<evidence type="ECO:0000313" key="9">
    <source>
        <dbReference type="EMBL" id="KAK5643475.1"/>
    </source>
</evidence>
<feature type="coiled-coil region" evidence="8">
    <location>
        <begin position="508"/>
        <end position="535"/>
    </location>
</feature>
<dbReference type="Proteomes" id="UP001329430">
    <property type="component" value="Chromosome 5"/>
</dbReference>
<dbReference type="InterPro" id="IPR036322">
    <property type="entry name" value="WD40_repeat_dom_sf"/>
</dbReference>
<feature type="coiled-coil region" evidence="8">
    <location>
        <begin position="1087"/>
        <end position="1121"/>
    </location>
</feature>
<reference evidence="9 10" key="1">
    <citation type="journal article" date="2024" name="Insects">
        <title>An Improved Chromosome-Level Genome Assembly of the Firefly Pyrocoelia pectoralis.</title>
        <authorList>
            <person name="Fu X."/>
            <person name="Meyer-Rochow V.B."/>
            <person name="Ballantyne L."/>
            <person name="Zhu X."/>
        </authorList>
    </citation>
    <scope>NUCLEOTIDE SEQUENCE [LARGE SCALE GENOMIC DNA]</scope>
    <source>
        <strain evidence="9">XCY_ONT2</strain>
    </source>
</reference>
<keyword evidence="10" id="KW-1185">Reference proteome</keyword>
<dbReference type="EMBL" id="JAVRBK010000005">
    <property type="protein sequence ID" value="KAK5643475.1"/>
    <property type="molecule type" value="Genomic_DNA"/>
</dbReference>
<feature type="coiled-coil region" evidence="8">
    <location>
        <begin position="1308"/>
        <end position="1342"/>
    </location>
</feature>
<dbReference type="InterPro" id="IPR015943">
    <property type="entry name" value="WD40/YVTN_repeat-like_dom_sf"/>
</dbReference>
<dbReference type="InterPro" id="IPR001680">
    <property type="entry name" value="WD40_rpt"/>
</dbReference>
<evidence type="ECO:0000256" key="5">
    <source>
        <dbReference type="ARBA" id="ARBA00023054"/>
    </source>
</evidence>
<keyword evidence="6" id="KW-0206">Cytoskeleton</keyword>
<evidence type="ECO:0000256" key="2">
    <source>
        <dbReference type="ARBA" id="ARBA00022490"/>
    </source>
</evidence>
<evidence type="ECO:0000256" key="1">
    <source>
        <dbReference type="ARBA" id="ARBA00004430"/>
    </source>
</evidence>
<evidence type="ECO:0000256" key="8">
    <source>
        <dbReference type="SAM" id="Coils"/>
    </source>
</evidence>